<protein>
    <submittedName>
        <fullName evidence="1">Uncharacterized protein</fullName>
    </submittedName>
</protein>
<dbReference type="AlphaFoldDB" id="A0A6J5D6K2"/>
<name>A0A6J5D6K2_9BURK</name>
<accession>A0A6J5D6K2</accession>
<proteinExistence type="predicted"/>
<reference evidence="1 2" key="1">
    <citation type="submission" date="2019-09" db="EMBL/GenBank/DDBJ databases">
        <authorList>
            <person name="Depoorter E."/>
        </authorList>
    </citation>
    <scope>NUCLEOTIDE SEQUENCE [LARGE SCALE GENOMIC DNA]</scope>
    <source>
        <strain evidence="1">LMG 30113</strain>
    </source>
</reference>
<keyword evidence="2" id="KW-1185">Reference proteome</keyword>
<sequence>MQQVTGTTGVRRGAAMARARPLADRCMAVCA</sequence>
<evidence type="ECO:0000313" key="2">
    <source>
        <dbReference type="Proteomes" id="UP000494330"/>
    </source>
</evidence>
<dbReference type="Proteomes" id="UP000494330">
    <property type="component" value="Unassembled WGS sequence"/>
</dbReference>
<dbReference type="EMBL" id="CABVQD010000017">
    <property type="protein sequence ID" value="VWB97569.1"/>
    <property type="molecule type" value="Genomic_DNA"/>
</dbReference>
<organism evidence="1 2">
    <name type="scientific">Burkholderia paludis</name>
    <dbReference type="NCBI Taxonomy" id="1506587"/>
    <lineage>
        <taxon>Bacteria</taxon>
        <taxon>Pseudomonadati</taxon>
        <taxon>Pseudomonadota</taxon>
        <taxon>Betaproteobacteria</taxon>
        <taxon>Burkholderiales</taxon>
        <taxon>Burkholderiaceae</taxon>
        <taxon>Burkholderia</taxon>
        <taxon>Burkholderia cepacia complex</taxon>
    </lineage>
</organism>
<evidence type="ECO:0000313" key="1">
    <source>
        <dbReference type="EMBL" id="VWB97569.1"/>
    </source>
</evidence>
<gene>
    <name evidence="1" type="ORF">BPA30113_04561</name>
</gene>